<dbReference type="AlphaFoldDB" id="A0A6A3DVW9"/>
<sequence>MVRVPGSLGDSGFHRESAEDVQVKKEPGEEASSEHGSTKTLLNETRSADRQSARRNSAGGTEGDLETDLEEKPQYPPQVPSGTPVGLDASRDPLTKPTKAGSDRYTFAGRSIKLETEADRQLLLELFAKKSRNPTPQKHPSTLVPSWDSSKETSLPRQKMKAPDLDDDEEKGSEPRWSEAALEFAYNRQELQKFIDQDPVLHILRPRQIGTPKGPVAAPTASENKLDLVKGLLSLLKETGLVASPFDAGELFDLDVEVIRSSARGLFGKLKSLVGEIPTDQDPTVPDPRFSPQIGSTGYRTASRYLSAVEPGSDSSSEPRRMSLGPSGAAMLEARVKEARPERPKSISRKQKSAPIDRTASATRAEESTDKLESYFQAAMNRFLREQQQTATRRTPPMETPNVGLQDVEMESTGSHDPTSSHWEYDPDDVDPPMSARAAVATAAAGPANSSMIQRVRISAISDLKEFTGRDQDEDRARSWISKVKSAFLRDQATDEEKCLTFADLLSGPAKNWYRQLARSTRNKWSELLRNFQVQYCGLGVSVAWQYYHSRKRSEESPLEYLYRLNVAALRAKLKIKDGDSKTRREHVEHFIETLGDPDLADRLTLLRLNDVDDLEEVLRARDRAKGRQKRSAFGSKYRQKASTPASAAPAKRSVHAVQRSAPESGSDTGSDGSDSEGDLRRIYLASAEDKGHEAKDEAQSVEPARRGKINPDSPRPRFQQDGADRNVRCSHCGSRKHTDLGCWRRLTCEKCGKRGHPAEHCLFVCRGCGELHDMGKCPMEEFYNQIRHNPAKHAGMLPAPVEKMLN</sequence>
<protein>
    <recommendedName>
        <fullName evidence="3">CCHC-type domain-containing protein</fullName>
    </recommendedName>
</protein>
<dbReference type="GO" id="GO:0008270">
    <property type="term" value="F:zinc ion binding"/>
    <property type="evidence" value="ECO:0007669"/>
    <property type="project" value="UniProtKB-KW"/>
</dbReference>
<feature type="compositionally biased region" description="Basic and acidic residues" evidence="2">
    <location>
        <begin position="12"/>
        <end position="37"/>
    </location>
</feature>
<feature type="region of interest" description="Disordered" evidence="2">
    <location>
        <begin position="128"/>
        <end position="176"/>
    </location>
</feature>
<reference evidence="4 6" key="1">
    <citation type="submission" date="2018-08" db="EMBL/GenBank/DDBJ databases">
        <title>Genomic investigation of the strawberry pathogen Phytophthora fragariae indicates pathogenicity is determined by transcriptional variation in three key races.</title>
        <authorList>
            <person name="Adams T.M."/>
            <person name="Armitage A.D."/>
            <person name="Sobczyk M.K."/>
            <person name="Bates H.J."/>
            <person name="Dunwell J.M."/>
            <person name="Nellist C.F."/>
            <person name="Harrison R.J."/>
        </authorList>
    </citation>
    <scope>NUCLEOTIDE SEQUENCE [LARGE SCALE GENOMIC DNA]</scope>
    <source>
        <strain evidence="4 6">NOV-9</strain>
        <strain evidence="5 7">SCRP245</strain>
    </source>
</reference>
<feature type="compositionally biased region" description="Low complexity" evidence="2">
    <location>
        <begin position="664"/>
        <end position="673"/>
    </location>
</feature>
<dbReference type="EMBL" id="QXFW01005158">
    <property type="protein sequence ID" value="KAE8962966.1"/>
    <property type="molecule type" value="Genomic_DNA"/>
</dbReference>
<feature type="compositionally biased region" description="Low complexity" evidence="2">
    <location>
        <begin position="641"/>
        <end position="652"/>
    </location>
</feature>
<organism evidence="4 6">
    <name type="scientific">Phytophthora fragariae</name>
    <dbReference type="NCBI Taxonomy" id="53985"/>
    <lineage>
        <taxon>Eukaryota</taxon>
        <taxon>Sar</taxon>
        <taxon>Stramenopiles</taxon>
        <taxon>Oomycota</taxon>
        <taxon>Peronosporomycetes</taxon>
        <taxon>Peronosporales</taxon>
        <taxon>Peronosporaceae</taxon>
        <taxon>Phytophthora</taxon>
    </lineage>
</organism>
<feature type="region of interest" description="Disordered" evidence="2">
    <location>
        <begin position="278"/>
        <end position="297"/>
    </location>
</feature>
<dbReference type="Proteomes" id="UP000460718">
    <property type="component" value="Unassembled WGS sequence"/>
</dbReference>
<feature type="compositionally biased region" description="Basic and acidic residues" evidence="2">
    <location>
        <begin position="678"/>
        <end position="699"/>
    </location>
</feature>
<accession>A0A6A3DVW9</accession>
<evidence type="ECO:0000256" key="1">
    <source>
        <dbReference type="PROSITE-ProRule" id="PRU00047"/>
    </source>
</evidence>
<name>A0A6A3DVW9_9STRA</name>
<dbReference type="Proteomes" id="UP000429523">
    <property type="component" value="Unassembled WGS sequence"/>
</dbReference>
<feature type="domain" description="CCHC-type" evidence="3">
    <location>
        <begin position="749"/>
        <end position="762"/>
    </location>
</feature>
<evidence type="ECO:0000259" key="3">
    <source>
        <dbReference type="PROSITE" id="PS50158"/>
    </source>
</evidence>
<proteinExistence type="predicted"/>
<evidence type="ECO:0000313" key="4">
    <source>
        <dbReference type="EMBL" id="KAE8924037.1"/>
    </source>
</evidence>
<keyword evidence="1" id="KW-0479">Metal-binding</keyword>
<feature type="region of interest" description="Disordered" evidence="2">
    <location>
        <begin position="336"/>
        <end position="370"/>
    </location>
</feature>
<keyword evidence="1" id="KW-0862">Zinc</keyword>
<dbReference type="EMBL" id="QXGF01002607">
    <property type="protein sequence ID" value="KAE8924037.1"/>
    <property type="molecule type" value="Genomic_DNA"/>
</dbReference>
<dbReference type="PROSITE" id="PS50158">
    <property type="entry name" value="ZF_CCHC"/>
    <property type="match status" value="1"/>
</dbReference>
<feature type="region of interest" description="Disordered" evidence="2">
    <location>
        <begin position="623"/>
        <end position="731"/>
    </location>
</feature>
<evidence type="ECO:0000313" key="5">
    <source>
        <dbReference type="EMBL" id="KAE8962966.1"/>
    </source>
</evidence>
<evidence type="ECO:0000313" key="6">
    <source>
        <dbReference type="Proteomes" id="UP000429523"/>
    </source>
</evidence>
<feature type="compositionally biased region" description="Basic and acidic residues" evidence="2">
    <location>
        <begin position="336"/>
        <end position="345"/>
    </location>
</feature>
<feature type="region of interest" description="Disordered" evidence="2">
    <location>
        <begin position="1"/>
        <end position="112"/>
    </location>
</feature>
<comment type="caution">
    <text evidence="4">The sequence shown here is derived from an EMBL/GenBank/DDBJ whole genome shotgun (WGS) entry which is preliminary data.</text>
</comment>
<dbReference type="InterPro" id="IPR001878">
    <property type="entry name" value="Znf_CCHC"/>
</dbReference>
<dbReference type="GO" id="GO:0003676">
    <property type="term" value="F:nucleic acid binding"/>
    <property type="evidence" value="ECO:0007669"/>
    <property type="project" value="InterPro"/>
</dbReference>
<evidence type="ECO:0000256" key="2">
    <source>
        <dbReference type="SAM" id="MobiDB-lite"/>
    </source>
</evidence>
<keyword evidence="1" id="KW-0863">Zinc-finger</keyword>
<gene>
    <name evidence="4" type="ORF">PF009_g25723</name>
    <name evidence="5" type="ORF">PF011_g29198</name>
</gene>
<feature type="compositionally biased region" description="Polar residues" evidence="2">
    <location>
        <begin position="133"/>
        <end position="156"/>
    </location>
</feature>
<evidence type="ECO:0000313" key="7">
    <source>
        <dbReference type="Proteomes" id="UP000460718"/>
    </source>
</evidence>